<evidence type="ECO:0000256" key="1">
    <source>
        <dbReference type="ARBA" id="ARBA00004448"/>
    </source>
</evidence>
<keyword evidence="11 12" id="KW-0472">Membrane</keyword>
<dbReference type="FunFam" id="1.20.58.340:FF:000005">
    <property type="entry name" value="Inner membrane magnesium transporter MRS2"/>
    <property type="match status" value="1"/>
</dbReference>
<evidence type="ECO:0000256" key="11">
    <source>
        <dbReference type="ARBA" id="ARBA00023136"/>
    </source>
</evidence>
<evidence type="ECO:0000256" key="4">
    <source>
        <dbReference type="ARBA" id="ARBA00022692"/>
    </source>
</evidence>
<reference evidence="13 14" key="1">
    <citation type="journal article" date="2018" name="New Phytol.">
        <title>Comparative genomics and transcriptomics depict ericoid mycorrhizal fungi as versatile saprotrophs and plant mutualists.</title>
        <authorList>
            <person name="Martino E."/>
            <person name="Morin E."/>
            <person name="Grelet G.A."/>
            <person name="Kuo A."/>
            <person name="Kohler A."/>
            <person name="Daghino S."/>
            <person name="Barry K.W."/>
            <person name="Cichocki N."/>
            <person name="Clum A."/>
            <person name="Dockter R.B."/>
            <person name="Hainaut M."/>
            <person name="Kuo R.C."/>
            <person name="LaButti K."/>
            <person name="Lindahl B.D."/>
            <person name="Lindquist E.A."/>
            <person name="Lipzen A."/>
            <person name="Khouja H.R."/>
            <person name="Magnuson J."/>
            <person name="Murat C."/>
            <person name="Ohm R.A."/>
            <person name="Singer S.W."/>
            <person name="Spatafora J.W."/>
            <person name="Wang M."/>
            <person name="Veneault-Fourrey C."/>
            <person name="Henrissat B."/>
            <person name="Grigoriev I.V."/>
            <person name="Martin F.M."/>
            <person name="Perotto S."/>
        </authorList>
    </citation>
    <scope>NUCLEOTIDE SEQUENCE [LARGE SCALE GENOMIC DNA]</scope>
    <source>
        <strain evidence="13 14">ATCC 22711</strain>
    </source>
</reference>
<dbReference type="Proteomes" id="UP000241818">
    <property type="component" value="Unassembled WGS sequence"/>
</dbReference>
<dbReference type="AlphaFoldDB" id="A0A2T3B5N2"/>
<keyword evidence="7" id="KW-0809">Transit peptide</keyword>
<dbReference type="EMBL" id="KZ679009">
    <property type="protein sequence ID" value="PSS22074.1"/>
    <property type="molecule type" value="Genomic_DNA"/>
</dbReference>
<dbReference type="InterPro" id="IPR039204">
    <property type="entry name" value="MRS2-like"/>
</dbReference>
<evidence type="ECO:0000256" key="3">
    <source>
        <dbReference type="ARBA" id="ARBA00022448"/>
    </source>
</evidence>
<evidence type="ECO:0000313" key="14">
    <source>
        <dbReference type="Proteomes" id="UP000241818"/>
    </source>
</evidence>
<keyword evidence="6" id="KW-0460">Magnesium</keyword>
<comment type="subcellular location">
    <subcellularLocation>
        <location evidence="1">Mitochondrion inner membrane</location>
        <topology evidence="1">Multi-pass membrane protein</topology>
    </subcellularLocation>
</comment>
<dbReference type="PANTHER" id="PTHR13890:SF0">
    <property type="entry name" value="MAGNESIUM TRANSPORTER MRS2 HOMOLOG, MITOCHONDRIAL"/>
    <property type="match status" value="1"/>
</dbReference>
<keyword evidence="10" id="KW-0496">Mitochondrion</keyword>
<evidence type="ECO:0000256" key="5">
    <source>
        <dbReference type="ARBA" id="ARBA00022792"/>
    </source>
</evidence>
<gene>
    <name evidence="13" type="ORF">M430DRAFT_98677</name>
</gene>
<evidence type="ECO:0000313" key="13">
    <source>
        <dbReference type="EMBL" id="PSS22074.1"/>
    </source>
</evidence>
<sequence>MSHLESLPIELLEKVFFYSLNPDLARASPVISGKLSSETVYIRTVLAAFGPTWEEYHRYKRSVIDPVPSIGDSKLQSAILRCRWATLSILLKSQDIWMQRSALDATFKPISNKTKMVEGEDETSSRKTAAQRFDEDFAGFLGFLPEADLINIYNTFTDLADRVEIPSHLLLGPWTEEMVRHLYWIIKSGARIEWLTSTSGEIALLGLKKAISVGDNRVIYLLIWAGLREKLDGDILNWAVRNVGGDKAAVIKLLLSKINLSSLFDHAAPAGPKLRSRILKAVSRRTEGCLSATVPRRATIKAGFLNLSFLWPRSATSALRPKSSRNIARVKGPVYENPTLVTYRNSSTQSSKWLEKLWGSKGTKGGRPLQPDDLPGPLHSVVEDGSDSIFSKGRIISAKAAAQPKLRCTELDENGNVYGLLPRDLRKIDSSLLPHILIRPSAILINLLHLRVLIKSNRVLIFDAYGSTNSYNQSAFIYDLEDKLRQKQNSPAAGGLPYEFRALEAVLISVVSSLEKEFESVREPVVTVLRQLEEDIDRDKLRQLLIYSKKLGTFEQKAKLVRDSIDELLEADDDLAAMYLTEKSHDIVRGEDDHTEIEMLLESYHKLCDEIVQESGNLVSNIRNTEEIVKAILDANRNSLMLLDLKFSIGTLGIGSGAFIAALYGMNLKNFIEESNLGFWGVTAWCTVFAGVVCVYGLVKLRKVQRVSMWGESGRKGPSWRHADGGLRGELDLGRRERVERQRRLKEERLNAMEDMRAGASLQKQELALKGAKAKH</sequence>
<dbReference type="Pfam" id="PF22099">
    <property type="entry name" value="MRS2-like"/>
    <property type="match status" value="1"/>
</dbReference>
<protein>
    <recommendedName>
        <fullName evidence="15">Magnesium transporter</fullName>
    </recommendedName>
</protein>
<name>A0A2T3B5N2_AMORE</name>
<accession>A0A2T3B5N2</accession>
<keyword evidence="4 12" id="KW-0812">Transmembrane</keyword>
<dbReference type="RefSeq" id="XP_024722229.1">
    <property type="nucleotide sequence ID" value="XM_024870137.1"/>
</dbReference>
<evidence type="ECO:0000256" key="10">
    <source>
        <dbReference type="ARBA" id="ARBA00023128"/>
    </source>
</evidence>
<comment type="similarity">
    <text evidence="2">Belongs to the CorA metal ion transporter (MIT) (TC 1.A.35) family.</text>
</comment>
<dbReference type="CDD" id="cd12823">
    <property type="entry name" value="Mrs2_Mfm1p-like"/>
    <property type="match status" value="1"/>
</dbReference>
<dbReference type="GeneID" id="36578218"/>
<keyword evidence="3" id="KW-0813">Transport</keyword>
<keyword evidence="9" id="KW-0406">Ion transport</keyword>
<feature type="transmembrane region" description="Helical" evidence="12">
    <location>
        <begin position="678"/>
        <end position="699"/>
    </location>
</feature>
<dbReference type="GO" id="GO:0045016">
    <property type="term" value="P:mitochondrial magnesium ion transmembrane transport"/>
    <property type="evidence" value="ECO:0007669"/>
    <property type="project" value="UniProtKB-ARBA"/>
</dbReference>
<evidence type="ECO:0000256" key="2">
    <source>
        <dbReference type="ARBA" id="ARBA00009765"/>
    </source>
</evidence>
<proteinExistence type="inferred from homology"/>
<evidence type="ECO:0000256" key="8">
    <source>
        <dbReference type="ARBA" id="ARBA00022989"/>
    </source>
</evidence>
<evidence type="ECO:0000256" key="9">
    <source>
        <dbReference type="ARBA" id="ARBA00023065"/>
    </source>
</evidence>
<dbReference type="GO" id="GO:0015095">
    <property type="term" value="F:magnesium ion transmembrane transporter activity"/>
    <property type="evidence" value="ECO:0007669"/>
    <property type="project" value="TreeGrafter"/>
</dbReference>
<keyword evidence="5" id="KW-0999">Mitochondrion inner membrane</keyword>
<dbReference type="Gene3D" id="2.40.128.330">
    <property type="match status" value="1"/>
</dbReference>
<dbReference type="InParanoid" id="A0A2T3B5N2"/>
<keyword evidence="8 12" id="KW-1133">Transmembrane helix</keyword>
<dbReference type="PANTHER" id="PTHR13890">
    <property type="entry name" value="RNA SPLICING PROTEIN MRS2, MITOCHONDRIAL"/>
    <property type="match status" value="1"/>
</dbReference>
<organism evidence="13 14">
    <name type="scientific">Amorphotheca resinae ATCC 22711</name>
    <dbReference type="NCBI Taxonomy" id="857342"/>
    <lineage>
        <taxon>Eukaryota</taxon>
        <taxon>Fungi</taxon>
        <taxon>Dikarya</taxon>
        <taxon>Ascomycota</taxon>
        <taxon>Pezizomycotina</taxon>
        <taxon>Leotiomycetes</taxon>
        <taxon>Helotiales</taxon>
        <taxon>Amorphothecaceae</taxon>
        <taxon>Amorphotheca</taxon>
    </lineage>
</organism>
<evidence type="ECO:0000256" key="12">
    <source>
        <dbReference type="SAM" id="Phobius"/>
    </source>
</evidence>
<dbReference type="OrthoDB" id="10251508at2759"/>
<dbReference type="Gene3D" id="1.20.58.340">
    <property type="entry name" value="Magnesium transport protein CorA, transmembrane region"/>
    <property type="match status" value="1"/>
</dbReference>
<keyword evidence="14" id="KW-1185">Reference proteome</keyword>
<evidence type="ECO:0000256" key="6">
    <source>
        <dbReference type="ARBA" id="ARBA00022842"/>
    </source>
</evidence>
<evidence type="ECO:0000256" key="7">
    <source>
        <dbReference type="ARBA" id="ARBA00022946"/>
    </source>
</evidence>
<evidence type="ECO:0008006" key="15">
    <source>
        <dbReference type="Google" id="ProtNLM"/>
    </source>
</evidence>
<dbReference type="STRING" id="857342.A0A2T3B5N2"/>
<feature type="transmembrane region" description="Helical" evidence="12">
    <location>
        <begin position="647"/>
        <end position="666"/>
    </location>
</feature>
<dbReference type="GO" id="GO:0005743">
    <property type="term" value="C:mitochondrial inner membrane"/>
    <property type="evidence" value="ECO:0007669"/>
    <property type="project" value="UniProtKB-SubCell"/>
</dbReference>